<keyword evidence="8" id="KW-1185">Reference proteome</keyword>
<dbReference type="Pfam" id="PF01590">
    <property type="entry name" value="GAF"/>
    <property type="match status" value="1"/>
</dbReference>
<feature type="domain" description="GAF" evidence="5">
    <location>
        <begin position="122"/>
        <end position="271"/>
    </location>
</feature>
<accession>A0A918NNC2</accession>
<dbReference type="InterPro" id="IPR003594">
    <property type="entry name" value="HATPase_dom"/>
</dbReference>
<name>A0A918NNC2_9ACTN</name>
<dbReference type="GO" id="GO:0016020">
    <property type="term" value="C:membrane"/>
    <property type="evidence" value="ECO:0007669"/>
    <property type="project" value="InterPro"/>
</dbReference>
<feature type="domain" description="Histidine kinase/HSP90-like ATPase" evidence="6">
    <location>
        <begin position="547"/>
        <end position="647"/>
    </location>
</feature>
<reference evidence="7" key="1">
    <citation type="journal article" date="2014" name="Int. J. Syst. Evol. Microbiol.">
        <title>Complete genome sequence of Corynebacterium casei LMG S-19264T (=DSM 44701T), isolated from a smear-ripened cheese.</title>
        <authorList>
            <consortium name="US DOE Joint Genome Institute (JGI-PGF)"/>
            <person name="Walter F."/>
            <person name="Albersmeier A."/>
            <person name="Kalinowski J."/>
            <person name="Ruckert C."/>
        </authorList>
    </citation>
    <scope>NUCLEOTIDE SEQUENCE</scope>
    <source>
        <strain evidence="7">JCM 4790</strain>
    </source>
</reference>
<dbReference type="Pfam" id="PF13185">
    <property type="entry name" value="GAF_2"/>
    <property type="match status" value="1"/>
</dbReference>
<dbReference type="Pfam" id="PF02518">
    <property type="entry name" value="HATPase_c"/>
    <property type="match status" value="1"/>
</dbReference>
<evidence type="ECO:0000313" key="7">
    <source>
        <dbReference type="EMBL" id="GGX82257.1"/>
    </source>
</evidence>
<dbReference type="InterPro" id="IPR036890">
    <property type="entry name" value="HATPase_C_sf"/>
</dbReference>
<dbReference type="AlphaFoldDB" id="A0A918NNC2"/>
<dbReference type="GO" id="GO:0046983">
    <property type="term" value="F:protein dimerization activity"/>
    <property type="evidence" value="ECO:0007669"/>
    <property type="project" value="InterPro"/>
</dbReference>
<dbReference type="SUPFAM" id="SSF55781">
    <property type="entry name" value="GAF domain-like"/>
    <property type="match status" value="2"/>
</dbReference>
<evidence type="ECO:0000256" key="1">
    <source>
        <dbReference type="ARBA" id="ARBA00022679"/>
    </source>
</evidence>
<dbReference type="SUPFAM" id="SSF55874">
    <property type="entry name" value="ATPase domain of HSP90 chaperone/DNA topoisomerase II/histidine kinase"/>
    <property type="match status" value="1"/>
</dbReference>
<reference evidence="7" key="2">
    <citation type="submission" date="2020-09" db="EMBL/GenBank/DDBJ databases">
        <authorList>
            <person name="Sun Q."/>
            <person name="Ohkuma M."/>
        </authorList>
    </citation>
    <scope>NUCLEOTIDE SEQUENCE</scope>
    <source>
        <strain evidence="7">JCM 4790</strain>
    </source>
</reference>
<dbReference type="PANTHER" id="PTHR24421">
    <property type="entry name" value="NITRATE/NITRITE SENSOR PROTEIN NARX-RELATED"/>
    <property type="match status" value="1"/>
</dbReference>
<proteinExistence type="predicted"/>
<protein>
    <submittedName>
        <fullName evidence="7">Histidine kinase</fullName>
    </submittedName>
</protein>
<keyword evidence="3" id="KW-0902">Two-component regulatory system</keyword>
<comment type="caution">
    <text evidence="7">The sequence shown here is derived from an EMBL/GenBank/DDBJ whole genome shotgun (WGS) entry which is preliminary data.</text>
</comment>
<dbReference type="SMART" id="SM00065">
    <property type="entry name" value="GAF"/>
    <property type="match status" value="2"/>
</dbReference>
<dbReference type="InterPro" id="IPR003018">
    <property type="entry name" value="GAF"/>
</dbReference>
<keyword evidence="1" id="KW-0808">Transferase</keyword>
<evidence type="ECO:0000259" key="5">
    <source>
        <dbReference type="SMART" id="SM00065"/>
    </source>
</evidence>
<gene>
    <name evidence="7" type="ORF">GCM10010358_40540</name>
</gene>
<feature type="domain" description="GAF" evidence="5">
    <location>
        <begin position="292"/>
        <end position="435"/>
    </location>
</feature>
<feature type="region of interest" description="Disordered" evidence="4">
    <location>
        <begin position="1"/>
        <end position="105"/>
    </location>
</feature>
<sequence>MSDEPVAGGPPDPADPASRPETDPRPGPGLRSESGSRPEPEPGPPRSPEDPGPPRPPEVSGPSHPSEDFDPFCSSEDLGPLRPPEDSGPPHAPEDSGPSRSAEDPARERLLEAMRSVGTGPELRPVLDRICRTAADLVGARYAALGILADDGDGLAEFVHHGVDEGTARRIGRAPDGRTGLLGALIHDADPVLLADVAEDPRSRGLPEHHPPMRGFLGVPVRVRDDIFGNLYLAGKLDGGPFTDDDLGLVQVLAAEAGVAVGNARLYEAARRRERWIDGSVAVTTALLSGDDVEDALQVVAEQARRLSCSAAVAVLLPAEEGGLELVAVASDQPTGMLGTVVPPDHPVVAELLAGNALFIDDAATSPYALRAAARAFGPVMMLPLRSDGRVLGALITLRDRGAAPFTRAERALAGRFAAQAALALMMAGTQRDRERLAVYEDRDRIARDLHDLVIQRLFATGMLLEGARRGTAVPEVREGIGKAVDELDVTIQEIRAAVFALGPGPAEAPSGLRTRVLREITTAAVPLGFTPSHRFVGPVDTAVGERTGKNLVAALREALSNAFRHSRASRIDVLVDATAVLRDGREGVRLTVTDDGVGIPEGGRRSGLRNLERRAESLGGSSWYASGTGGDAPGARGTTVVWEAPY</sequence>
<dbReference type="Gene3D" id="3.30.565.10">
    <property type="entry name" value="Histidine kinase-like ATPase, C-terminal domain"/>
    <property type="match status" value="1"/>
</dbReference>
<dbReference type="CDD" id="cd16917">
    <property type="entry name" value="HATPase_UhpB-NarQ-NarX-like"/>
    <property type="match status" value="1"/>
</dbReference>
<feature type="compositionally biased region" description="Pro residues" evidence="4">
    <location>
        <begin position="41"/>
        <end position="59"/>
    </location>
</feature>
<organism evidence="7 8">
    <name type="scientific">Streptomyces minutiscleroticus</name>
    <dbReference type="NCBI Taxonomy" id="68238"/>
    <lineage>
        <taxon>Bacteria</taxon>
        <taxon>Bacillati</taxon>
        <taxon>Actinomycetota</taxon>
        <taxon>Actinomycetes</taxon>
        <taxon>Kitasatosporales</taxon>
        <taxon>Streptomycetaceae</taxon>
        <taxon>Streptomyces</taxon>
    </lineage>
</organism>
<dbReference type="InterPro" id="IPR011712">
    <property type="entry name" value="Sig_transdc_His_kin_sub3_dim/P"/>
</dbReference>
<dbReference type="Gene3D" id="1.20.5.1930">
    <property type="match status" value="1"/>
</dbReference>
<dbReference type="InterPro" id="IPR029016">
    <property type="entry name" value="GAF-like_dom_sf"/>
</dbReference>
<dbReference type="Pfam" id="PF07730">
    <property type="entry name" value="HisKA_3"/>
    <property type="match status" value="1"/>
</dbReference>
<dbReference type="SMART" id="SM00387">
    <property type="entry name" value="HATPase_c"/>
    <property type="match status" value="1"/>
</dbReference>
<evidence type="ECO:0000256" key="3">
    <source>
        <dbReference type="ARBA" id="ARBA00023012"/>
    </source>
</evidence>
<evidence type="ECO:0000313" key="8">
    <source>
        <dbReference type="Proteomes" id="UP000619244"/>
    </source>
</evidence>
<evidence type="ECO:0000256" key="2">
    <source>
        <dbReference type="ARBA" id="ARBA00022777"/>
    </source>
</evidence>
<keyword evidence="2 7" id="KW-0418">Kinase</keyword>
<dbReference type="EMBL" id="BMVU01000019">
    <property type="protein sequence ID" value="GGX82257.1"/>
    <property type="molecule type" value="Genomic_DNA"/>
</dbReference>
<dbReference type="Gene3D" id="3.30.450.40">
    <property type="match status" value="2"/>
</dbReference>
<dbReference type="GO" id="GO:0000155">
    <property type="term" value="F:phosphorelay sensor kinase activity"/>
    <property type="evidence" value="ECO:0007669"/>
    <property type="project" value="InterPro"/>
</dbReference>
<dbReference type="InterPro" id="IPR050482">
    <property type="entry name" value="Sensor_HK_TwoCompSys"/>
</dbReference>
<evidence type="ECO:0000259" key="6">
    <source>
        <dbReference type="SMART" id="SM00387"/>
    </source>
</evidence>
<dbReference type="Proteomes" id="UP000619244">
    <property type="component" value="Unassembled WGS sequence"/>
</dbReference>
<dbReference type="PANTHER" id="PTHR24421:SF56">
    <property type="entry name" value="OXYGEN SENSOR HISTIDINE KINASE RESPONSE REGULATOR DOST"/>
    <property type="match status" value="1"/>
</dbReference>
<evidence type="ECO:0000256" key="4">
    <source>
        <dbReference type="SAM" id="MobiDB-lite"/>
    </source>
</evidence>